<evidence type="ECO:0000259" key="6">
    <source>
        <dbReference type="PROSITE" id="PS50043"/>
    </source>
</evidence>
<protein>
    <submittedName>
        <fullName evidence="8">Two component transcriptional regulator, LuxR family</fullName>
    </submittedName>
</protein>
<dbReference type="SMART" id="SM00448">
    <property type="entry name" value="REC"/>
    <property type="match status" value="1"/>
</dbReference>
<organism evidence="8 9">
    <name type="scientific">Fodinibius roseus</name>
    <dbReference type="NCBI Taxonomy" id="1194090"/>
    <lineage>
        <taxon>Bacteria</taxon>
        <taxon>Pseudomonadati</taxon>
        <taxon>Balneolota</taxon>
        <taxon>Balneolia</taxon>
        <taxon>Balneolales</taxon>
        <taxon>Balneolaceae</taxon>
        <taxon>Fodinibius</taxon>
    </lineage>
</organism>
<dbReference type="Gene3D" id="3.40.50.2300">
    <property type="match status" value="1"/>
</dbReference>
<name>A0A1M5F7V5_9BACT</name>
<dbReference type="Proteomes" id="UP000184041">
    <property type="component" value="Unassembled WGS sequence"/>
</dbReference>
<keyword evidence="3" id="KW-0238">DNA-binding</keyword>
<gene>
    <name evidence="8" type="ORF">SAMN05443144_11479</name>
</gene>
<reference evidence="8 9" key="1">
    <citation type="submission" date="2016-11" db="EMBL/GenBank/DDBJ databases">
        <authorList>
            <person name="Jaros S."/>
            <person name="Januszkiewicz K."/>
            <person name="Wedrychowicz H."/>
        </authorList>
    </citation>
    <scope>NUCLEOTIDE SEQUENCE [LARGE SCALE GENOMIC DNA]</scope>
    <source>
        <strain evidence="8 9">DSM 21986</strain>
    </source>
</reference>
<dbReference type="GO" id="GO:0003677">
    <property type="term" value="F:DNA binding"/>
    <property type="evidence" value="ECO:0007669"/>
    <property type="project" value="UniProtKB-KW"/>
</dbReference>
<dbReference type="GO" id="GO:0000160">
    <property type="term" value="P:phosphorelay signal transduction system"/>
    <property type="evidence" value="ECO:0007669"/>
    <property type="project" value="InterPro"/>
</dbReference>
<evidence type="ECO:0000256" key="5">
    <source>
        <dbReference type="PROSITE-ProRule" id="PRU00169"/>
    </source>
</evidence>
<dbReference type="CDD" id="cd17535">
    <property type="entry name" value="REC_NarL-like"/>
    <property type="match status" value="1"/>
</dbReference>
<dbReference type="STRING" id="1194090.SAMN05443144_11479"/>
<evidence type="ECO:0000256" key="2">
    <source>
        <dbReference type="ARBA" id="ARBA00023015"/>
    </source>
</evidence>
<evidence type="ECO:0000256" key="3">
    <source>
        <dbReference type="ARBA" id="ARBA00023125"/>
    </source>
</evidence>
<keyword evidence="1" id="KW-0597">Phosphoprotein</keyword>
<dbReference type="InterPro" id="IPR039420">
    <property type="entry name" value="WalR-like"/>
</dbReference>
<feature type="domain" description="HTH luxR-type" evidence="6">
    <location>
        <begin position="144"/>
        <end position="209"/>
    </location>
</feature>
<dbReference type="PROSITE" id="PS50043">
    <property type="entry name" value="HTH_LUXR_2"/>
    <property type="match status" value="1"/>
</dbReference>
<dbReference type="InterPro" id="IPR011006">
    <property type="entry name" value="CheY-like_superfamily"/>
</dbReference>
<dbReference type="Pfam" id="PF00196">
    <property type="entry name" value="GerE"/>
    <property type="match status" value="1"/>
</dbReference>
<dbReference type="EMBL" id="FQUS01000014">
    <property type="protein sequence ID" value="SHF87192.1"/>
    <property type="molecule type" value="Genomic_DNA"/>
</dbReference>
<keyword evidence="9" id="KW-1185">Reference proteome</keyword>
<dbReference type="InterPro" id="IPR016032">
    <property type="entry name" value="Sig_transdc_resp-reg_C-effctor"/>
</dbReference>
<evidence type="ECO:0000256" key="1">
    <source>
        <dbReference type="ARBA" id="ARBA00022553"/>
    </source>
</evidence>
<dbReference type="SUPFAM" id="SSF46894">
    <property type="entry name" value="C-terminal effector domain of the bipartite response regulators"/>
    <property type="match status" value="1"/>
</dbReference>
<dbReference type="PROSITE" id="PS00622">
    <property type="entry name" value="HTH_LUXR_1"/>
    <property type="match status" value="1"/>
</dbReference>
<dbReference type="InterPro" id="IPR000792">
    <property type="entry name" value="Tscrpt_reg_LuxR_C"/>
</dbReference>
<proteinExistence type="predicted"/>
<dbReference type="PRINTS" id="PR00038">
    <property type="entry name" value="HTHLUXR"/>
</dbReference>
<dbReference type="SUPFAM" id="SSF52172">
    <property type="entry name" value="CheY-like"/>
    <property type="match status" value="1"/>
</dbReference>
<evidence type="ECO:0000256" key="4">
    <source>
        <dbReference type="ARBA" id="ARBA00023163"/>
    </source>
</evidence>
<feature type="domain" description="Response regulatory" evidence="7">
    <location>
        <begin position="3"/>
        <end position="120"/>
    </location>
</feature>
<accession>A0A1M5F7V5</accession>
<sequence length="212" mass="24088">MINIFIADDHPLVREGLKKVVKQSTIDIDVIGEASGADELMDKLRELEPDILILEIAMLGKSGLDVLKEVKDSYPDLPVLILSIHPEDRFAVRTLKAGAHGYLNKRSISEQLITAIRRIVIHNKKYISQDVAEQLVSSMDMNGNKPLHETLSDREYQIMCMIASGKEVNEIANELSLSVQTIHTYRFRIKEKMKLKSNVEFTRYALDQNLID</sequence>
<dbReference type="GO" id="GO:0006355">
    <property type="term" value="P:regulation of DNA-templated transcription"/>
    <property type="evidence" value="ECO:0007669"/>
    <property type="project" value="InterPro"/>
</dbReference>
<dbReference type="PANTHER" id="PTHR43214">
    <property type="entry name" value="TWO-COMPONENT RESPONSE REGULATOR"/>
    <property type="match status" value="1"/>
</dbReference>
<evidence type="ECO:0000259" key="7">
    <source>
        <dbReference type="PROSITE" id="PS50110"/>
    </source>
</evidence>
<evidence type="ECO:0000313" key="8">
    <source>
        <dbReference type="EMBL" id="SHF87192.1"/>
    </source>
</evidence>
<dbReference type="RefSeq" id="WP_073065303.1">
    <property type="nucleotide sequence ID" value="NZ_FQUS01000014.1"/>
</dbReference>
<dbReference type="AlphaFoldDB" id="A0A1M5F7V5"/>
<dbReference type="InterPro" id="IPR001789">
    <property type="entry name" value="Sig_transdc_resp-reg_receiver"/>
</dbReference>
<dbReference type="PANTHER" id="PTHR43214:SF41">
    <property type="entry name" value="NITRATE_NITRITE RESPONSE REGULATOR PROTEIN NARP"/>
    <property type="match status" value="1"/>
</dbReference>
<dbReference type="Pfam" id="PF00072">
    <property type="entry name" value="Response_reg"/>
    <property type="match status" value="1"/>
</dbReference>
<dbReference type="OrthoDB" id="9797341at2"/>
<dbReference type="CDD" id="cd06170">
    <property type="entry name" value="LuxR_C_like"/>
    <property type="match status" value="1"/>
</dbReference>
<dbReference type="InterPro" id="IPR058245">
    <property type="entry name" value="NreC/VraR/RcsB-like_REC"/>
</dbReference>
<keyword evidence="2" id="KW-0805">Transcription regulation</keyword>
<evidence type="ECO:0000313" key="9">
    <source>
        <dbReference type="Proteomes" id="UP000184041"/>
    </source>
</evidence>
<comment type="caution">
    <text evidence="5">Lacks conserved residue(s) required for the propagation of feature annotation.</text>
</comment>
<dbReference type="SMART" id="SM00421">
    <property type="entry name" value="HTH_LUXR"/>
    <property type="match status" value="1"/>
</dbReference>
<keyword evidence="4" id="KW-0804">Transcription</keyword>
<dbReference type="PROSITE" id="PS50110">
    <property type="entry name" value="RESPONSE_REGULATORY"/>
    <property type="match status" value="1"/>
</dbReference>